<proteinExistence type="predicted"/>
<dbReference type="AlphaFoldDB" id="A0A4Q9MVX5"/>
<dbReference type="Proteomes" id="UP000292957">
    <property type="component" value="Unassembled WGS sequence"/>
</dbReference>
<gene>
    <name evidence="2" type="ORF">BD311DRAFT_118949</name>
</gene>
<dbReference type="EMBL" id="ML143399">
    <property type="protein sequence ID" value="TBU31438.1"/>
    <property type="molecule type" value="Genomic_DNA"/>
</dbReference>
<protein>
    <submittedName>
        <fullName evidence="2">Uncharacterized protein</fullName>
    </submittedName>
</protein>
<reference evidence="2" key="1">
    <citation type="submission" date="2019-01" db="EMBL/GenBank/DDBJ databases">
        <title>Draft genome sequences of three monokaryotic isolates of the white-rot basidiomycete fungus Dichomitus squalens.</title>
        <authorList>
            <consortium name="DOE Joint Genome Institute"/>
            <person name="Lopez S.C."/>
            <person name="Andreopoulos B."/>
            <person name="Pangilinan J."/>
            <person name="Lipzen A."/>
            <person name="Riley R."/>
            <person name="Ahrendt S."/>
            <person name="Ng V."/>
            <person name="Barry K."/>
            <person name="Daum C."/>
            <person name="Grigoriev I.V."/>
            <person name="Hilden K.S."/>
            <person name="Makela M.R."/>
            <person name="de Vries R.P."/>
        </authorList>
    </citation>
    <scope>NUCLEOTIDE SEQUENCE [LARGE SCALE GENOMIC DNA]</scope>
    <source>
        <strain evidence="2">OM18370.1</strain>
    </source>
</reference>
<evidence type="ECO:0000256" key="1">
    <source>
        <dbReference type="SAM" id="MobiDB-lite"/>
    </source>
</evidence>
<sequence>MHHNARATVTHVLTRQASVPRHILSPTASCLPHLLPSAMAIRITYMPRIVCTGYELTDALRRYLEVGHGVDFAKELAIAIEQAALRAASIPKSTRTTLLTRRTRSTLPSNEKQRPS</sequence>
<evidence type="ECO:0000313" key="2">
    <source>
        <dbReference type="EMBL" id="TBU31438.1"/>
    </source>
</evidence>
<name>A0A4Q9MVX5_9APHY</name>
<organism evidence="2">
    <name type="scientific">Dichomitus squalens</name>
    <dbReference type="NCBI Taxonomy" id="114155"/>
    <lineage>
        <taxon>Eukaryota</taxon>
        <taxon>Fungi</taxon>
        <taxon>Dikarya</taxon>
        <taxon>Basidiomycota</taxon>
        <taxon>Agaricomycotina</taxon>
        <taxon>Agaricomycetes</taxon>
        <taxon>Polyporales</taxon>
        <taxon>Polyporaceae</taxon>
        <taxon>Dichomitus</taxon>
    </lineage>
</organism>
<accession>A0A4Q9MVX5</accession>
<feature type="region of interest" description="Disordered" evidence="1">
    <location>
        <begin position="94"/>
        <end position="116"/>
    </location>
</feature>